<keyword evidence="5" id="KW-1185">Reference proteome</keyword>
<dbReference type="SUPFAM" id="SSF50494">
    <property type="entry name" value="Trypsin-like serine proteases"/>
    <property type="match status" value="1"/>
</dbReference>
<dbReference type="GO" id="GO:0005737">
    <property type="term" value="C:cytoplasm"/>
    <property type="evidence" value="ECO:0007669"/>
    <property type="project" value="TreeGrafter"/>
</dbReference>
<dbReference type="Proteomes" id="UP000694391">
    <property type="component" value="Unplaced"/>
</dbReference>
<dbReference type="SMART" id="SM00020">
    <property type="entry name" value="Tryp_SPc"/>
    <property type="match status" value="1"/>
</dbReference>
<dbReference type="PANTHER" id="PTHR24271:SF13">
    <property type="entry name" value="CATHEPSIN G"/>
    <property type="match status" value="1"/>
</dbReference>
<dbReference type="InterPro" id="IPR043504">
    <property type="entry name" value="Peptidase_S1_PA_chymotrypsin"/>
</dbReference>
<dbReference type="InterPro" id="IPR001254">
    <property type="entry name" value="Trypsin_dom"/>
</dbReference>
<keyword evidence="1" id="KW-1015">Disulfide bond</keyword>
<dbReference type="Pfam" id="PF00089">
    <property type="entry name" value="Trypsin"/>
    <property type="match status" value="1"/>
</dbReference>
<organism evidence="4 5">
    <name type="scientific">Canis lupus dingo</name>
    <name type="common">dingo</name>
    <dbReference type="NCBI Taxonomy" id="286419"/>
    <lineage>
        <taxon>Eukaryota</taxon>
        <taxon>Metazoa</taxon>
        <taxon>Chordata</taxon>
        <taxon>Craniata</taxon>
        <taxon>Vertebrata</taxon>
        <taxon>Euteleostomi</taxon>
        <taxon>Mammalia</taxon>
        <taxon>Eutheria</taxon>
        <taxon>Laurasiatheria</taxon>
        <taxon>Carnivora</taxon>
        <taxon>Caniformia</taxon>
        <taxon>Canidae</taxon>
        <taxon>Canis</taxon>
    </lineage>
</organism>
<feature type="compositionally biased region" description="Low complexity" evidence="2">
    <location>
        <begin position="50"/>
        <end position="60"/>
    </location>
</feature>
<sequence>MLGFKIGIQAISQLIQGEANPGPHHPQLRAGPLGPSCPPNCLSRGLAALGRPPAPRAGGRSSWGSHLPLGRPPVLRSRIAVTLGAHDVGRRERVQQRTTARRAIRHPRYNPQTTANDIMLLQLADRMRRTRQVRPVPLPRAQAGVRPGATCTVAGWGLLGLNRRTNKLHEVQLTVQNNSRCSRRFNFFNGQTQICVGNPRAGKSAFLVRPRAQGPGQAGQ</sequence>
<dbReference type="AlphaFoldDB" id="A0A8C0LFP2"/>
<evidence type="ECO:0000256" key="2">
    <source>
        <dbReference type="SAM" id="MobiDB-lite"/>
    </source>
</evidence>
<accession>A0A8C0LFP2</accession>
<evidence type="ECO:0000313" key="4">
    <source>
        <dbReference type="Ensembl" id="ENSCAFP00020031124.1"/>
    </source>
</evidence>
<reference evidence="4" key="1">
    <citation type="submission" date="2025-08" db="UniProtKB">
        <authorList>
            <consortium name="Ensembl"/>
        </authorList>
    </citation>
    <scope>IDENTIFICATION</scope>
</reference>
<dbReference type="PANTHER" id="PTHR24271">
    <property type="entry name" value="KALLIKREIN-RELATED"/>
    <property type="match status" value="1"/>
</dbReference>
<evidence type="ECO:0000256" key="1">
    <source>
        <dbReference type="ARBA" id="ARBA00023157"/>
    </source>
</evidence>
<feature type="region of interest" description="Disordered" evidence="2">
    <location>
        <begin position="50"/>
        <end position="69"/>
    </location>
</feature>
<proteinExistence type="predicted"/>
<feature type="domain" description="Peptidase S1" evidence="3">
    <location>
        <begin position="40"/>
        <end position="220"/>
    </location>
</feature>
<dbReference type="PROSITE" id="PS50240">
    <property type="entry name" value="TRYPSIN_DOM"/>
    <property type="match status" value="1"/>
</dbReference>
<dbReference type="GO" id="GO:0006508">
    <property type="term" value="P:proteolysis"/>
    <property type="evidence" value="ECO:0007669"/>
    <property type="project" value="InterPro"/>
</dbReference>
<evidence type="ECO:0000259" key="3">
    <source>
        <dbReference type="PROSITE" id="PS50240"/>
    </source>
</evidence>
<dbReference type="CDD" id="cd00190">
    <property type="entry name" value="Tryp_SPc"/>
    <property type="match status" value="1"/>
</dbReference>
<reference evidence="4" key="2">
    <citation type="submission" date="2025-09" db="UniProtKB">
        <authorList>
            <consortium name="Ensembl"/>
        </authorList>
    </citation>
    <scope>IDENTIFICATION</scope>
</reference>
<protein>
    <recommendedName>
        <fullName evidence="3">Peptidase S1 domain-containing protein</fullName>
    </recommendedName>
</protein>
<dbReference type="Gene3D" id="2.40.10.10">
    <property type="entry name" value="Trypsin-like serine proteases"/>
    <property type="match status" value="2"/>
</dbReference>
<evidence type="ECO:0000313" key="5">
    <source>
        <dbReference type="Proteomes" id="UP000694391"/>
    </source>
</evidence>
<dbReference type="GO" id="GO:0004252">
    <property type="term" value="F:serine-type endopeptidase activity"/>
    <property type="evidence" value="ECO:0007669"/>
    <property type="project" value="InterPro"/>
</dbReference>
<name>A0A8C0LFP2_CANLU</name>
<dbReference type="Ensembl" id="ENSCAFT00020035927.1">
    <property type="protein sequence ID" value="ENSCAFP00020031124.1"/>
    <property type="gene ID" value="ENSCAFG00020024285.1"/>
</dbReference>
<dbReference type="InterPro" id="IPR009003">
    <property type="entry name" value="Peptidase_S1_PA"/>
</dbReference>
<dbReference type="GeneTree" id="ENSGT01030000234551"/>